<feature type="domain" description="3-hydroxyacyl-CoA dehydrogenase NAD binding" evidence="5">
    <location>
        <begin position="301"/>
        <end position="463"/>
    </location>
</feature>
<dbReference type="Pfam" id="PF00725">
    <property type="entry name" value="3HCDH"/>
    <property type="match status" value="2"/>
</dbReference>
<evidence type="ECO:0000256" key="1">
    <source>
        <dbReference type="ARBA" id="ARBA00005086"/>
    </source>
</evidence>
<comment type="pathway">
    <text evidence="1">Lipid metabolism; butanoate metabolism.</text>
</comment>
<keyword evidence="7" id="KW-1185">Reference proteome</keyword>
<evidence type="ECO:0000256" key="3">
    <source>
        <dbReference type="ARBA" id="ARBA00023002"/>
    </source>
</evidence>
<reference evidence="7" key="1">
    <citation type="journal article" date="2019" name="Int. J. Syst. Evol. Microbiol.">
        <title>The Global Catalogue of Microorganisms (GCM) 10K type strain sequencing project: providing services to taxonomists for standard genome sequencing and annotation.</title>
        <authorList>
            <consortium name="The Broad Institute Genomics Platform"/>
            <consortium name="The Broad Institute Genome Sequencing Center for Infectious Disease"/>
            <person name="Wu L."/>
            <person name="Ma J."/>
        </authorList>
    </citation>
    <scope>NUCLEOTIDE SEQUENCE [LARGE SCALE GENOMIC DNA]</scope>
    <source>
        <strain evidence="7">JCM 17939</strain>
    </source>
</reference>
<dbReference type="SUPFAM" id="SSF48179">
    <property type="entry name" value="6-phosphogluconate dehydrogenase C-terminal domain-like"/>
    <property type="match status" value="2"/>
</dbReference>
<evidence type="ECO:0000313" key="7">
    <source>
        <dbReference type="Proteomes" id="UP001501442"/>
    </source>
</evidence>
<dbReference type="Gene3D" id="1.10.1040.10">
    <property type="entry name" value="N-(1-d-carboxylethyl)-l-norvaline Dehydrogenase, domain 2"/>
    <property type="match status" value="2"/>
</dbReference>
<dbReference type="InterPro" id="IPR008927">
    <property type="entry name" value="6-PGluconate_DH-like_C_sf"/>
</dbReference>
<dbReference type="RefSeq" id="WP_345437916.1">
    <property type="nucleotide sequence ID" value="NZ_BAABHK010000014.1"/>
</dbReference>
<proteinExistence type="inferred from homology"/>
<dbReference type="PANTHER" id="PTHR48075:SF9">
    <property type="entry name" value="3-HYDROXYBUTYRYL-COA DEHYDROGENASE"/>
    <property type="match status" value="1"/>
</dbReference>
<protein>
    <submittedName>
        <fullName evidence="6">3-hydroxybutyryl-CoA dehydrogenase</fullName>
    </submittedName>
</protein>
<evidence type="ECO:0000256" key="2">
    <source>
        <dbReference type="ARBA" id="ARBA00009463"/>
    </source>
</evidence>
<dbReference type="Pfam" id="PF02737">
    <property type="entry name" value="3HCDH_N"/>
    <property type="match status" value="2"/>
</dbReference>
<comment type="caution">
    <text evidence="6">The sequence shown here is derived from an EMBL/GenBank/DDBJ whole genome shotgun (WGS) entry which is preliminary data.</text>
</comment>
<dbReference type="Proteomes" id="UP001501442">
    <property type="component" value="Unassembled WGS sequence"/>
</dbReference>
<dbReference type="EMBL" id="BAABHK010000014">
    <property type="protein sequence ID" value="GAA4634951.1"/>
    <property type="molecule type" value="Genomic_DNA"/>
</dbReference>
<dbReference type="InterPro" id="IPR036291">
    <property type="entry name" value="NAD(P)-bd_dom_sf"/>
</dbReference>
<keyword evidence="3" id="KW-0560">Oxidoreductase</keyword>
<comment type="similarity">
    <text evidence="2">Belongs to the 3-hydroxyacyl-CoA dehydrogenase family.</text>
</comment>
<dbReference type="InterPro" id="IPR013328">
    <property type="entry name" value="6PGD_dom2"/>
</dbReference>
<dbReference type="InterPro" id="IPR006176">
    <property type="entry name" value="3-OHacyl-CoA_DH_NAD-bd"/>
</dbReference>
<name>A0ABP8ULA7_9ACTN</name>
<sequence length="553" mass="58399">MGASLNKVGVVGLGTMGAGIAEVLARSGLAVVGIEVGDEALKRGRGHLENSTGRAVKRGRLSAEEQRAILDRIELSTSFGALSDCDLVVEAVPEQLGLKRRVFEQLDEVCRADTVLATNTSSLSVTEIAVSTNRPEQVVGVHFFNPAPVMRLVEIIHSVLTRPEALAVVQDLVERLGKIGVTVGDRAGFIANRLLFGYLNQAAAMYDSGHATREDIDAAMKATGLPMGPLTLMDLIGLDVSLEVCEAIYRETRDRRHAPAPILRQLVTAGLLGRKTGRGFYSYDEPAAPAEAATAGPPPRVGVVGSGPLAVALIRGCLRAGADVRFVAGDKEKAQAVGAALEQSAEGGLERSAEGGTELALLAECDLIIEAVAEDTSVKRSLFAAVDDVAKPGAILATTATTVPVIELAAATDRPQDVVGLHLPDPEGELTEIAATVVTAPEVVRRATEYVTALGKHPVRCRDRAGFIVDALRVPYLNDAVRMLESGYADADAIDAAMRYGCGYPIGPIADLDRIGLGHAVEVLRALYTEHREPAYAPAALLEELFTAGRTFR</sequence>
<feature type="domain" description="3-hydroxyacyl-CoA dehydrogenase NAD binding" evidence="5">
    <location>
        <begin position="7"/>
        <end position="185"/>
    </location>
</feature>
<evidence type="ECO:0000259" key="5">
    <source>
        <dbReference type="Pfam" id="PF02737"/>
    </source>
</evidence>
<organism evidence="6 7">
    <name type="scientific">Actinoallomurus vinaceus</name>
    <dbReference type="NCBI Taxonomy" id="1080074"/>
    <lineage>
        <taxon>Bacteria</taxon>
        <taxon>Bacillati</taxon>
        <taxon>Actinomycetota</taxon>
        <taxon>Actinomycetes</taxon>
        <taxon>Streptosporangiales</taxon>
        <taxon>Thermomonosporaceae</taxon>
        <taxon>Actinoallomurus</taxon>
    </lineage>
</organism>
<feature type="domain" description="3-hydroxyacyl-CoA dehydrogenase C-terminal" evidence="4">
    <location>
        <begin position="466"/>
        <end position="551"/>
    </location>
</feature>
<evidence type="ECO:0000259" key="4">
    <source>
        <dbReference type="Pfam" id="PF00725"/>
    </source>
</evidence>
<feature type="domain" description="3-hydroxyacyl-CoA dehydrogenase C-terminal" evidence="4">
    <location>
        <begin position="188"/>
        <end position="283"/>
    </location>
</feature>
<dbReference type="InterPro" id="IPR006108">
    <property type="entry name" value="3HC_DH_C"/>
</dbReference>
<dbReference type="PANTHER" id="PTHR48075">
    <property type="entry name" value="3-HYDROXYACYL-COA DEHYDROGENASE FAMILY PROTEIN"/>
    <property type="match status" value="1"/>
</dbReference>
<dbReference type="SUPFAM" id="SSF51735">
    <property type="entry name" value="NAD(P)-binding Rossmann-fold domains"/>
    <property type="match status" value="2"/>
</dbReference>
<gene>
    <name evidence="6" type="ORF">GCM10023196_078540</name>
</gene>
<dbReference type="Gene3D" id="3.40.50.720">
    <property type="entry name" value="NAD(P)-binding Rossmann-like Domain"/>
    <property type="match status" value="2"/>
</dbReference>
<accession>A0ABP8ULA7</accession>
<evidence type="ECO:0000313" key="6">
    <source>
        <dbReference type="EMBL" id="GAA4634951.1"/>
    </source>
</evidence>